<gene>
    <name evidence="1" type="ORF">NA8A_17438</name>
</gene>
<name>K2NTY8_9HYPH</name>
<accession>K2NTY8</accession>
<organism evidence="1 2">
    <name type="scientific">Nitratireductor indicus C115</name>
    <dbReference type="NCBI Taxonomy" id="1231190"/>
    <lineage>
        <taxon>Bacteria</taxon>
        <taxon>Pseudomonadati</taxon>
        <taxon>Pseudomonadota</taxon>
        <taxon>Alphaproteobacteria</taxon>
        <taxon>Hyphomicrobiales</taxon>
        <taxon>Phyllobacteriaceae</taxon>
        <taxon>Nitratireductor</taxon>
    </lineage>
</organism>
<dbReference type="Proteomes" id="UP000007374">
    <property type="component" value="Unassembled WGS sequence"/>
</dbReference>
<protein>
    <submittedName>
        <fullName evidence="1">Uncharacterized protein</fullName>
    </submittedName>
</protein>
<reference evidence="1 2" key="1">
    <citation type="journal article" date="2012" name="J. Bacteriol.">
        <title>Genome Sequence of Nitratireductor indicus Type Strain C115.</title>
        <authorList>
            <person name="Lai Q."/>
            <person name="Li G."/>
            <person name="Yu Z."/>
            <person name="Shao Z."/>
        </authorList>
    </citation>
    <scope>NUCLEOTIDE SEQUENCE [LARGE SCALE GENOMIC DNA]</scope>
    <source>
        <strain evidence="1 2">C115</strain>
    </source>
</reference>
<evidence type="ECO:0000313" key="1">
    <source>
        <dbReference type="EMBL" id="EKF41299.1"/>
    </source>
</evidence>
<dbReference type="PATRIC" id="fig|1231190.3.peg.3605"/>
<dbReference type="STRING" id="721133.SAMN05216176_108263"/>
<comment type="caution">
    <text evidence="1">The sequence shown here is derived from an EMBL/GenBank/DDBJ whole genome shotgun (WGS) entry which is preliminary data.</text>
</comment>
<dbReference type="AlphaFoldDB" id="K2NTY8"/>
<proteinExistence type="predicted"/>
<sequence>MNGSPNIHVRLIDALRADLAAREEEVRRLRDSARYRAGGWLLTGWPPGRETLKLVPRLLRLFWGKSRRAVKKPSIRKMLGTGDTFDAASVLVLGACEGGLPSLKAKAWQTDDVVSMARRLDAAKTPGTLILCRQDPEILRRLARLRMMGWQVFWHSACKKDEDDPALRAYLRAHALEYREP</sequence>
<dbReference type="EMBL" id="AMSI01000012">
    <property type="protein sequence ID" value="EKF41299.1"/>
    <property type="molecule type" value="Genomic_DNA"/>
</dbReference>
<keyword evidence="2" id="KW-1185">Reference proteome</keyword>
<evidence type="ECO:0000313" key="2">
    <source>
        <dbReference type="Proteomes" id="UP000007374"/>
    </source>
</evidence>